<evidence type="ECO:0000259" key="8">
    <source>
        <dbReference type="SMART" id="SM00927"/>
    </source>
</evidence>
<accession>A0A2S7UUL9</accession>
<organism evidence="9 10">
    <name type="scientific">Psychrosphaera saromensis</name>
    <dbReference type="NCBI Taxonomy" id="716813"/>
    <lineage>
        <taxon>Bacteria</taxon>
        <taxon>Pseudomonadati</taxon>
        <taxon>Pseudomonadota</taxon>
        <taxon>Gammaproteobacteria</taxon>
        <taxon>Alteromonadales</taxon>
        <taxon>Pseudoalteromonadaceae</taxon>
        <taxon>Psychrosphaera</taxon>
    </lineage>
</organism>
<comment type="function">
    <text evidence="7">Sequence-specific endonuclease that cleaves unmethylated GATC sequences. It is involved in DNA mismatch repair.</text>
</comment>
<comment type="subcellular location">
    <subcellularLocation>
        <location evidence="7">Cytoplasm</location>
    </subcellularLocation>
</comment>
<gene>
    <name evidence="7" type="primary">mutH</name>
    <name evidence="9" type="ORF">BTO11_08385</name>
</gene>
<dbReference type="SMART" id="SM00927">
    <property type="entry name" value="MutH"/>
    <property type="match status" value="1"/>
</dbReference>
<dbReference type="NCBIfam" id="TIGR02248">
    <property type="entry name" value="mutH_TIGR"/>
    <property type="match status" value="1"/>
</dbReference>
<dbReference type="GO" id="GO:0006304">
    <property type="term" value="P:DNA modification"/>
    <property type="evidence" value="ECO:0007669"/>
    <property type="project" value="InterPro"/>
</dbReference>
<sequence length="226" mass="25548">MNFSPPPKTIEELQQRIDLIAGLTLGDLAQELNVVVPENLQVEKGWPGQLLEAYLGASAGNLPEPDFQLLGVELKTLPINREGKPLETTFVSVASLTQSKPVSWRESSIYKKLRHVLWVPIIAERDIPVPLRQIATPFLWQMDEQQETTLQTDWEELMELITFGHHDKISALHGEALQLRPKAADSSVRTQAFNQQGKPIQAPPKGFYLRTSFTKQILAKQFQLTY</sequence>
<protein>
    <recommendedName>
        <fullName evidence="7">DNA mismatch repair protein MutH</fullName>
    </recommendedName>
    <alternativeName>
        <fullName evidence="7">Methyl-directed mismatch repair protein</fullName>
    </alternativeName>
</protein>
<evidence type="ECO:0000256" key="2">
    <source>
        <dbReference type="ARBA" id="ARBA00022722"/>
    </source>
</evidence>
<keyword evidence="5 7" id="KW-0378">Hydrolase</keyword>
<dbReference type="InterPro" id="IPR011335">
    <property type="entry name" value="Restrct_endonuc-II-like"/>
</dbReference>
<dbReference type="GO" id="GO:0003677">
    <property type="term" value="F:DNA binding"/>
    <property type="evidence" value="ECO:0007669"/>
    <property type="project" value="InterPro"/>
</dbReference>
<dbReference type="RefSeq" id="WP_105052175.1">
    <property type="nucleotide sequence ID" value="NZ_BMYG01000002.1"/>
</dbReference>
<dbReference type="Gene3D" id="3.40.600.10">
    <property type="entry name" value="DNA mismatch repair MutH/Restriction endonuclease, type II"/>
    <property type="match status" value="1"/>
</dbReference>
<dbReference type="SUPFAM" id="SSF52980">
    <property type="entry name" value="Restriction endonuclease-like"/>
    <property type="match status" value="1"/>
</dbReference>
<keyword evidence="6 7" id="KW-0234">DNA repair</keyword>
<dbReference type="CDD" id="cd00583">
    <property type="entry name" value="MutH-like"/>
    <property type="match status" value="1"/>
</dbReference>
<reference evidence="9 10" key="1">
    <citation type="submission" date="2016-12" db="EMBL/GenBank/DDBJ databases">
        <title>Diversity of luminous bacteria.</title>
        <authorList>
            <person name="Yoshizawa S."/>
            <person name="Kogure K."/>
        </authorList>
    </citation>
    <scope>NUCLEOTIDE SEQUENCE [LARGE SCALE GENOMIC DNA]</scope>
    <source>
        <strain evidence="9 10">SA4-48</strain>
    </source>
</reference>
<name>A0A2S7UUL9_9GAMM</name>
<dbReference type="AlphaFoldDB" id="A0A2S7UUL9"/>
<dbReference type="GO" id="GO:0005737">
    <property type="term" value="C:cytoplasm"/>
    <property type="evidence" value="ECO:0007669"/>
    <property type="project" value="UniProtKB-SubCell"/>
</dbReference>
<dbReference type="OrthoDB" id="5634909at2"/>
<comment type="similarity">
    <text evidence="7">Belongs to the MutH family.</text>
</comment>
<dbReference type="EMBL" id="MSCH01000003">
    <property type="protein sequence ID" value="PQJ53684.1"/>
    <property type="molecule type" value="Genomic_DNA"/>
</dbReference>
<dbReference type="GO" id="GO:0016787">
    <property type="term" value="F:hydrolase activity"/>
    <property type="evidence" value="ECO:0007669"/>
    <property type="project" value="UniProtKB-KW"/>
</dbReference>
<evidence type="ECO:0000313" key="10">
    <source>
        <dbReference type="Proteomes" id="UP000239007"/>
    </source>
</evidence>
<dbReference type="Proteomes" id="UP000239007">
    <property type="component" value="Unassembled WGS sequence"/>
</dbReference>
<keyword evidence="1 7" id="KW-0963">Cytoplasm</keyword>
<proteinExistence type="inferred from homology"/>
<keyword evidence="4 7" id="KW-0227">DNA damage</keyword>
<dbReference type="InterPro" id="IPR037057">
    <property type="entry name" value="DNA_rep_MutH/T2_RE_sf"/>
</dbReference>
<feature type="domain" description="DNA mismatch repair MutH/Type II restriction enzyme Sau3AI" evidence="8">
    <location>
        <begin position="55"/>
        <end position="153"/>
    </location>
</feature>
<evidence type="ECO:0000256" key="1">
    <source>
        <dbReference type="ARBA" id="ARBA00022490"/>
    </source>
</evidence>
<dbReference type="InterPro" id="IPR011337">
    <property type="entry name" value="DNA_rep_MutH/RE_typeII_Sau3AI"/>
</dbReference>
<dbReference type="GO" id="GO:0004519">
    <property type="term" value="F:endonuclease activity"/>
    <property type="evidence" value="ECO:0007669"/>
    <property type="project" value="UniProtKB-UniRule"/>
</dbReference>
<dbReference type="InterPro" id="IPR004230">
    <property type="entry name" value="DNA_mismatch_repair_MutH"/>
</dbReference>
<dbReference type="GO" id="GO:0006298">
    <property type="term" value="P:mismatch repair"/>
    <property type="evidence" value="ECO:0007669"/>
    <property type="project" value="UniProtKB-UniRule"/>
</dbReference>
<dbReference type="HAMAP" id="MF_00759">
    <property type="entry name" value="MutH"/>
    <property type="match status" value="1"/>
</dbReference>
<evidence type="ECO:0000256" key="6">
    <source>
        <dbReference type="ARBA" id="ARBA00023204"/>
    </source>
</evidence>
<dbReference type="Pfam" id="PF02976">
    <property type="entry name" value="MutH"/>
    <property type="match status" value="1"/>
</dbReference>
<evidence type="ECO:0000256" key="3">
    <source>
        <dbReference type="ARBA" id="ARBA00022759"/>
    </source>
</evidence>
<keyword evidence="3 7" id="KW-0255">Endonuclease</keyword>
<keyword evidence="10" id="KW-1185">Reference proteome</keyword>
<evidence type="ECO:0000313" key="9">
    <source>
        <dbReference type="EMBL" id="PQJ53684.1"/>
    </source>
</evidence>
<evidence type="ECO:0000256" key="4">
    <source>
        <dbReference type="ARBA" id="ARBA00022763"/>
    </source>
</evidence>
<keyword evidence="2 7" id="KW-0540">Nuclease</keyword>
<evidence type="ECO:0000256" key="7">
    <source>
        <dbReference type="HAMAP-Rule" id="MF_00759"/>
    </source>
</evidence>
<comment type="caution">
    <text evidence="9">The sequence shown here is derived from an EMBL/GenBank/DDBJ whole genome shotgun (WGS) entry which is preliminary data.</text>
</comment>
<evidence type="ECO:0000256" key="5">
    <source>
        <dbReference type="ARBA" id="ARBA00022801"/>
    </source>
</evidence>
<dbReference type="NCBIfam" id="NF003458">
    <property type="entry name" value="PRK05070.1"/>
    <property type="match status" value="1"/>
</dbReference>